<evidence type="ECO:0000313" key="11">
    <source>
        <dbReference type="EMBL" id="PAK21569.1"/>
    </source>
</evidence>
<keyword evidence="7 8" id="KW-0472">Membrane</keyword>
<dbReference type="Gene3D" id="3.40.50.300">
    <property type="entry name" value="P-loop containing nucleotide triphosphate hydrolases"/>
    <property type="match status" value="1"/>
</dbReference>
<keyword evidence="6 8" id="KW-1133">Transmembrane helix</keyword>
<dbReference type="GO" id="GO:0016887">
    <property type="term" value="F:ATP hydrolysis activity"/>
    <property type="evidence" value="ECO:0007669"/>
    <property type="project" value="InterPro"/>
</dbReference>
<feature type="transmembrane region" description="Helical" evidence="8">
    <location>
        <begin position="20"/>
        <end position="42"/>
    </location>
</feature>
<evidence type="ECO:0000256" key="2">
    <source>
        <dbReference type="ARBA" id="ARBA00005417"/>
    </source>
</evidence>
<evidence type="ECO:0000256" key="7">
    <source>
        <dbReference type="ARBA" id="ARBA00023136"/>
    </source>
</evidence>
<feature type="domain" description="ABC transporter" evidence="9">
    <location>
        <begin position="342"/>
        <end position="545"/>
    </location>
</feature>
<reference evidence="12" key="1">
    <citation type="submission" date="2017-08" db="EMBL/GenBank/DDBJ databases">
        <authorList>
            <person name="Alvarez-Ponce D."/>
            <person name="Weitzman C.L."/>
            <person name="Tillett R.L."/>
            <person name="Sandmeier F.C."/>
            <person name="Tracy C.R."/>
        </authorList>
    </citation>
    <scope>NUCLEOTIDE SEQUENCE [LARGE SCALE GENOMIC DNA]</scope>
    <source>
        <strain evidence="12">723</strain>
    </source>
</reference>
<dbReference type="InterPro" id="IPR039421">
    <property type="entry name" value="Type_1_exporter"/>
</dbReference>
<dbReference type="OrthoDB" id="400069at2"/>
<dbReference type="PANTHER" id="PTHR43394:SF1">
    <property type="entry name" value="ATP-BINDING CASSETTE SUB-FAMILY B MEMBER 10, MITOCHONDRIAL"/>
    <property type="match status" value="1"/>
</dbReference>
<feature type="transmembrane region" description="Helical" evidence="8">
    <location>
        <begin position="255"/>
        <end position="275"/>
    </location>
</feature>
<evidence type="ECO:0000256" key="5">
    <source>
        <dbReference type="ARBA" id="ARBA00022840"/>
    </source>
</evidence>
<name>A0A269TJC5_9BACT</name>
<feature type="transmembrane region" description="Helical" evidence="8">
    <location>
        <begin position="62"/>
        <end position="84"/>
    </location>
</feature>
<dbReference type="SUPFAM" id="SSF52540">
    <property type="entry name" value="P-loop containing nucleoside triphosphate hydrolases"/>
    <property type="match status" value="1"/>
</dbReference>
<evidence type="ECO:0008006" key="13">
    <source>
        <dbReference type="Google" id="ProtNLM"/>
    </source>
</evidence>
<organism evidence="11 12">
    <name type="scientific">Mycoplasmopsis agassizii</name>
    <dbReference type="NCBI Taxonomy" id="33922"/>
    <lineage>
        <taxon>Bacteria</taxon>
        <taxon>Bacillati</taxon>
        <taxon>Mycoplasmatota</taxon>
        <taxon>Mycoplasmoidales</taxon>
        <taxon>Metamycoplasmataceae</taxon>
        <taxon>Mycoplasmopsis</taxon>
    </lineage>
</organism>
<dbReference type="PROSITE" id="PS50893">
    <property type="entry name" value="ABC_TRANSPORTER_2"/>
    <property type="match status" value="1"/>
</dbReference>
<evidence type="ECO:0000256" key="8">
    <source>
        <dbReference type="SAM" id="Phobius"/>
    </source>
</evidence>
<evidence type="ECO:0000256" key="6">
    <source>
        <dbReference type="ARBA" id="ARBA00022989"/>
    </source>
</evidence>
<dbReference type="InterPro" id="IPR027417">
    <property type="entry name" value="P-loop_NTPase"/>
</dbReference>
<dbReference type="InterPro" id="IPR003439">
    <property type="entry name" value="ABC_transporter-like_ATP-bd"/>
</dbReference>
<dbReference type="GO" id="GO:0015421">
    <property type="term" value="F:ABC-type oligopeptide transporter activity"/>
    <property type="evidence" value="ECO:0007669"/>
    <property type="project" value="TreeGrafter"/>
</dbReference>
<feature type="domain" description="ABC transmembrane type-1" evidence="10">
    <location>
        <begin position="22"/>
        <end position="318"/>
    </location>
</feature>
<feature type="transmembrane region" description="Helical" evidence="8">
    <location>
        <begin position="163"/>
        <end position="183"/>
    </location>
</feature>
<evidence type="ECO:0000259" key="9">
    <source>
        <dbReference type="PROSITE" id="PS50893"/>
    </source>
</evidence>
<keyword evidence="3 8" id="KW-0812">Transmembrane</keyword>
<dbReference type="SMART" id="SM00382">
    <property type="entry name" value="AAA"/>
    <property type="match status" value="1"/>
</dbReference>
<dbReference type="Gene3D" id="1.20.1560.10">
    <property type="entry name" value="ABC transporter type 1, transmembrane domain"/>
    <property type="match status" value="1"/>
</dbReference>
<evidence type="ECO:0000256" key="3">
    <source>
        <dbReference type="ARBA" id="ARBA00022692"/>
    </source>
</evidence>
<dbReference type="GO" id="GO:0005524">
    <property type="term" value="F:ATP binding"/>
    <property type="evidence" value="ECO:0007669"/>
    <property type="project" value="UniProtKB-KW"/>
</dbReference>
<dbReference type="EMBL" id="NQNY01000003">
    <property type="protein sequence ID" value="PAK21569.1"/>
    <property type="molecule type" value="Genomic_DNA"/>
</dbReference>
<keyword evidence="5" id="KW-0067">ATP-binding</keyword>
<accession>A0A269TJC5</accession>
<protein>
    <recommendedName>
        <fullName evidence="13">ABC transporter ATP-binding protein</fullName>
    </recommendedName>
</protein>
<comment type="caution">
    <text evidence="11">The sequence shown here is derived from an EMBL/GenBank/DDBJ whole genome shotgun (WGS) entry which is preliminary data.</text>
</comment>
<evidence type="ECO:0000313" key="12">
    <source>
        <dbReference type="Proteomes" id="UP000216943"/>
    </source>
</evidence>
<comment type="subcellular location">
    <subcellularLocation>
        <location evidence="1">Cell membrane</location>
        <topology evidence="1">Multi-pass membrane protein</topology>
    </subcellularLocation>
</comment>
<evidence type="ECO:0000259" key="10">
    <source>
        <dbReference type="PROSITE" id="PS50929"/>
    </source>
</evidence>
<dbReference type="SUPFAM" id="SSF90123">
    <property type="entry name" value="ABC transporter transmembrane region"/>
    <property type="match status" value="1"/>
</dbReference>
<proteinExistence type="inferred from homology"/>
<dbReference type="RefSeq" id="WP_095334582.1">
    <property type="nucleotide sequence ID" value="NZ_NQNY01000003.1"/>
</dbReference>
<dbReference type="PROSITE" id="PS50929">
    <property type="entry name" value="ABC_TM1F"/>
    <property type="match status" value="1"/>
</dbReference>
<dbReference type="InterPro" id="IPR003593">
    <property type="entry name" value="AAA+_ATPase"/>
</dbReference>
<evidence type="ECO:0000256" key="1">
    <source>
        <dbReference type="ARBA" id="ARBA00004651"/>
    </source>
</evidence>
<dbReference type="Pfam" id="PF00005">
    <property type="entry name" value="ABC_tran"/>
    <property type="match status" value="1"/>
</dbReference>
<dbReference type="GO" id="GO:0005886">
    <property type="term" value="C:plasma membrane"/>
    <property type="evidence" value="ECO:0007669"/>
    <property type="project" value="UniProtKB-SubCell"/>
</dbReference>
<evidence type="ECO:0000256" key="4">
    <source>
        <dbReference type="ARBA" id="ARBA00022741"/>
    </source>
</evidence>
<dbReference type="PANTHER" id="PTHR43394">
    <property type="entry name" value="ATP-DEPENDENT PERMEASE MDL1, MITOCHONDRIAL"/>
    <property type="match status" value="1"/>
</dbReference>
<dbReference type="Proteomes" id="UP000216943">
    <property type="component" value="Unassembled WGS sequence"/>
</dbReference>
<gene>
    <name evidence="11" type="ORF">CJJ23_01295</name>
</gene>
<dbReference type="InterPro" id="IPR011527">
    <property type="entry name" value="ABC1_TM_dom"/>
</dbReference>
<keyword evidence="4" id="KW-0547">Nucleotide-binding</keyword>
<comment type="similarity">
    <text evidence="2">Belongs to the ABC transporter superfamily.</text>
</comment>
<feature type="transmembrane region" description="Helical" evidence="8">
    <location>
        <begin position="135"/>
        <end position="157"/>
    </location>
</feature>
<dbReference type="InterPro" id="IPR036640">
    <property type="entry name" value="ABC1_TM_sf"/>
</dbReference>
<sequence length="546" mass="62365">MKLLNYHRSALYYLKANFWLSFFVLIFTILSAILVSLTSLFIDQLLSEIVNSPNEFTLSIKIWLIVAVLLAFLRIVFILTRIWIKQKLGVRIQETIKSDFQNYASKLSFNNFKKIGSEKIFNWFNTDAIALSKIYLTYFDIVESVIQILSLVIGFSLLPASSVILASAFVLGLAIISSVPFLFTKMTKKYVLNHSKVFDRFFINVSKLVDNLAYLRLNFYIDKIVQKITASNKNLYHSEVKKESVLLLSDAVSDLVFLIYISLLIGLTLGLVYIGNTSNSLPLFLVPSVVIITSLNYSFDIGKYSVLMISNSIVQLKSRVAIINKWKEEFDQITLEDEAQKLEINSISFNNFKSPHVKTTKHSKLNFALNDRVKKILIQGRNGIGKSTILNSLLKFNNDYSGQIKINNNDISKIDTSSIYNSLNYIDSHNIVLDLSIDENIAMSYNNLDNAKLSKVKSISKIDFELADHQNIEELSTGQKQRIDIARNLYRDNKILLLDEAFANIDRERAIEIEKSLLENKDLKMINISHNVSDEFADKYDLVLKL</sequence>
<dbReference type="AlphaFoldDB" id="A0A269TJC5"/>
<dbReference type="GO" id="GO:0090374">
    <property type="term" value="P:oligopeptide export from mitochondrion"/>
    <property type="evidence" value="ECO:0007669"/>
    <property type="project" value="TreeGrafter"/>
</dbReference>